<dbReference type="GO" id="GO:0003713">
    <property type="term" value="F:transcription coactivator activity"/>
    <property type="evidence" value="ECO:0007669"/>
    <property type="project" value="InterPro"/>
</dbReference>
<proteinExistence type="inferred from homology"/>
<evidence type="ECO:0000313" key="7">
    <source>
        <dbReference type="Proteomes" id="UP000193411"/>
    </source>
</evidence>
<organism evidence="6 7">
    <name type="scientific">Catenaria anguillulae PL171</name>
    <dbReference type="NCBI Taxonomy" id="765915"/>
    <lineage>
        <taxon>Eukaryota</taxon>
        <taxon>Fungi</taxon>
        <taxon>Fungi incertae sedis</taxon>
        <taxon>Blastocladiomycota</taxon>
        <taxon>Blastocladiomycetes</taxon>
        <taxon>Blastocladiales</taxon>
        <taxon>Catenariaceae</taxon>
        <taxon>Catenaria</taxon>
    </lineage>
</organism>
<dbReference type="CDD" id="cd21937">
    <property type="entry name" value="ZIP_MycBP-like"/>
    <property type="match status" value="1"/>
</dbReference>
<keyword evidence="7" id="KW-1185">Reference proteome</keyword>
<dbReference type="SUPFAM" id="SSF47391">
    <property type="entry name" value="Dimerization-anchoring domain of cAMP-dependent PK regulatory subunit"/>
    <property type="match status" value="1"/>
</dbReference>
<comment type="subcellular location">
    <subcellularLocation>
        <location evidence="1">Nucleus</location>
    </subcellularLocation>
</comment>
<keyword evidence="3" id="KW-0539">Nucleus</keyword>
<name>A0A1Y2HNU7_9FUNG</name>
<feature type="region of interest" description="Disordered" evidence="5">
    <location>
        <begin position="103"/>
        <end position="138"/>
    </location>
</feature>
<dbReference type="GO" id="GO:0005634">
    <property type="term" value="C:nucleus"/>
    <property type="evidence" value="ECO:0007669"/>
    <property type="project" value="UniProtKB-SubCell"/>
</dbReference>
<dbReference type="PANTHER" id="PTHR13168:SF0">
    <property type="entry name" value="C-MYC-BINDING PROTEIN"/>
    <property type="match status" value="1"/>
</dbReference>
<dbReference type="PRINTS" id="PR02028">
    <property type="entry name" value="CMYCBINDINGP"/>
</dbReference>
<accession>A0A1Y2HNU7</accession>
<dbReference type="InterPro" id="IPR026060">
    <property type="entry name" value="AMY1"/>
</dbReference>
<evidence type="ECO:0000256" key="3">
    <source>
        <dbReference type="ARBA" id="ARBA00023242"/>
    </source>
</evidence>
<feature type="compositionally biased region" description="Gly residues" evidence="5">
    <location>
        <begin position="110"/>
        <end position="123"/>
    </location>
</feature>
<dbReference type="Proteomes" id="UP000193411">
    <property type="component" value="Unassembled WGS sequence"/>
</dbReference>
<gene>
    <name evidence="6" type="ORF">BCR44DRAFT_1084786</name>
</gene>
<dbReference type="EMBL" id="MCFL01000018">
    <property type="protein sequence ID" value="ORZ36209.1"/>
    <property type="molecule type" value="Genomic_DNA"/>
</dbReference>
<evidence type="ECO:0000256" key="1">
    <source>
        <dbReference type="ARBA" id="ARBA00004123"/>
    </source>
</evidence>
<evidence type="ECO:0000256" key="2">
    <source>
        <dbReference type="ARBA" id="ARBA00009389"/>
    </source>
</evidence>
<dbReference type="STRING" id="765915.A0A1Y2HNU7"/>
<evidence type="ECO:0000256" key="5">
    <source>
        <dbReference type="SAM" id="MobiDB-lite"/>
    </source>
</evidence>
<sequence>MSYQVSDTKKEDFRKYLERYGIVDALTKVLVGLYEQPDKPENPLEFIKHYLSGLNDLDAESLKAENSDLRKQVDELASRVDELTRCLVANNVAVPPRIVPTASAASAGAAGPGGASGATGAPGEGLDAQGDVGRATADGGVAVGAGEAAA</sequence>
<evidence type="ECO:0000256" key="4">
    <source>
        <dbReference type="SAM" id="Coils"/>
    </source>
</evidence>
<dbReference type="Gene3D" id="1.20.890.10">
    <property type="entry name" value="cAMP-dependent protein kinase regulatory subunit, dimerization-anchoring domain"/>
    <property type="match status" value="1"/>
</dbReference>
<dbReference type="OrthoDB" id="524165at2759"/>
<reference evidence="6 7" key="1">
    <citation type="submission" date="2016-07" db="EMBL/GenBank/DDBJ databases">
        <title>Pervasive Adenine N6-methylation of Active Genes in Fungi.</title>
        <authorList>
            <consortium name="DOE Joint Genome Institute"/>
            <person name="Mondo S.J."/>
            <person name="Dannebaum R.O."/>
            <person name="Kuo R.C."/>
            <person name="Labutti K."/>
            <person name="Haridas S."/>
            <person name="Kuo A."/>
            <person name="Salamov A."/>
            <person name="Ahrendt S.R."/>
            <person name="Lipzen A."/>
            <person name="Sullivan W."/>
            <person name="Andreopoulos W.B."/>
            <person name="Clum A."/>
            <person name="Lindquist E."/>
            <person name="Daum C."/>
            <person name="Ramamoorthy G.K."/>
            <person name="Gryganskyi A."/>
            <person name="Culley D."/>
            <person name="Magnuson J.K."/>
            <person name="James T.Y."/>
            <person name="O'Malley M.A."/>
            <person name="Stajich J.E."/>
            <person name="Spatafora J.W."/>
            <person name="Visel A."/>
            <person name="Grigoriev I.V."/>
        </authorList>
    </citation>
    <scope>NUCLEOTIDE SEQUENCE [LARGE SCALE GENOMIC DNA]</scope>
    <source>
        <strain evidence="6 7">PL171</strain>
    </source>
</reference>
<protein>
    <recommendedName>
        <fullName evidence="8">c-Myc-binding protein</fullName>
    </recommendedName>
</protein>
<comment type="caution">
    <text evidence="6">The sequence shown here is derived from an EMBL/GenBank/DDBJ whole genome shotgun (WGS) entry which is preliminary data.</text>
</comment>
<evidence type="ECO:0008006" key="8">
    <source>
        <dbReference type="Google" id="ProtNLM"/>
    </source>
</evidence>
<dbReference type="AlphaFoldDB" id="A0A1Y2HNU7"/>
<comment type="similarity">
    <text evidence="2">Belongs to the AMY1 family.</text>
</comment>
<dbReference type="PANTHER" id="PTHR13168">
    <property type="entry name" value="ASSOCIATE OF C-MYC AMY-1"/>
    <property type="match status" value="1"/>
</dbReference>
<feature type="coiled-coil region" evidence="4">
    <location>
        <begin position="59"/>
        <end position="86"/>
    </location>
</feature>
<keyword evidence="4" id="KW-0175">Coiled coil</keyword>
<evidence type="ECO:0000313" key="6">
    <source>
        <dbReference type="EMBL" id="ORZ36209.1"/>
    </source>
</evidence>